<dbReference type="Pfam" id="PF08240">
    <property type="entry name" value="ADH_N"/>
    <property type="match status" value="1"/>
</dbReference>
<dbReference type="SMART" id="SM00829">
    <property type="entry name" value="PKS_ER"/>
    <property type="match status" value="1"/>
</dbReference>
<evidence type="ECO:0000313" key="3">
    <source>
        <dbReference type="Proteomes" id="UP001301769"/>
    </source>
</evidence>
<dbReference type="Gene3D" id="3.40.50.720">
    <property type="entry name" value="NAD(P)-binding Rossmann-like Domain"/>
    <property type="match status" value="1"/>
</dbReference>
<dbReference type="InterPro" id="IPR036291">
    <property type="entry name" value="NAD(P)-bd_dom_sf"/>
</dbReference>
<dbReference type="AlphaFoldDB" id="A0AAN7B2U7"/>
<dbReference type="CDD" id="cd08267">
    <property type="entry name" value="MDR1"/>
    <property type="match status" value="1"/>
</dbReference>
<reference evidence="2" key="2">
    <citation type="submission" date="2023-05" db="EMBL/GenBank/DDBJ databases">
        <authorList>
            <consortium name="Lawrence Berkeley National Laboratory"/>
            <person name="Steindorff A."/>
            <person name="Hensen N."/>
            <person name="Bonometti L."/>
            <person name="Westerberg I."/>
            <person name="Brannstrom I.O."/>
            <person name="Guillou S."/>
            <person name="Cros-Aarteil S."/>
            <person name="Calhoun S."/>
            <person name="Haridas S."/>
            <person name="Kuo A."/>
            <person name="Mondo S."/>
            <person name="Pangilinan J."/>
            <person name="Riley R."/>
            <person name="Labutti K."/>
            <person name="Andreopoulos B."/>
            <person name="Lipzen A."/>
            <person name="Chen C."/>
            <person name="Yanf M."/>
            <person name="Daum C."/>
            <person name="Ng V."/>
            <person name="Clum A."/>
            <person name="Ohm R."/>
            <person name="Martin F."/>
            <person name="Silar P."/>
            <person name="Natvig D."/>
            <person name="Lalanne C."/>
            <person name="Gautier V."/>
            <person name="Ament-Velasquez S.L."/>
            <person name="Kruys A."/>
            <person name="Hutchinson M.I."/>
            <person name="Powell A.J."/>
            <person name="Barry K."/>
            <person name="Miller A.N."/>
            <person name="Grigoriev I.V."/>
            <person name="Debuchy R."/>
            <person name="Gladieux P."/>
            <person name="Thoren M.H."/>
            <person name="Johannesson H."/>
        </authorList>
    </citation>
    <scope>NUCLEOTIDE SEQUENCE</scope>
    <source>
        <strain evidence="2">PSN293</strain>
    </source>
</reference>
<dbReference type="Gene3D" id="3.90.180.10">
    <property type="entry name" value="Medium-chain alcohol dehydrogenases, catalytic domain"/>
    <property type="match status" value="1"/>
</dbReference>
<proteinExistence type="predicted"/>
<dbReference type="GO" id="GO:0005739">
    <property type="term" value="C:mitochondrion"/>
    <property type="evidence" value="ECO:0007669"/>
    <property type="project" value="TreeGrafter"/>
</dbReference>
<dbReference type="PANTHER" id="PTHR11695">
    <property type="entry name" value="ALCOHOL DEHYDROGENASE RELATED"/>
    <property type="match status" value="1"/>
</dbReference>
<evidence type="ECO:0000259" key="1">
    <source>
        <dbReference type="SMART" id="SM00829"/>
    </source>
</evidence>
<gene>
    <name evidence="2" type="ORF">QBC37DRAFT_431261</name>
</gene>
<sequence length="363" mass="37936">MSSPVPPTMRAWRYASAAGGLEKNLTLDPTVPTPSITPGSTDELLIRVLATSLNPADHKVPEVLNSAIPVSMLRSMLIRLPATPCGDFCGQVVATSPKIDTFAVGDIVFGRLPPTTSLGAAAEYILAPTANCGVLPKDGPGSKISPEELASLPCAGLTAYQTLAPYVKEGDKVFINGGSGGCGTFGIQIAKALGCFVTTTCSTGKVELVKSLGADEVIDYTTVNVAEEMKKKGQVYTVAVDNVGVAAPGNEQGDLYHASGEFLIPGKGRFVSVGGPISLASFKTLGSRLLTPGFLGGGKSKIDLYTFKGTKTEDYQVLVDMIASGKLKVVVEEVFGFEDLVEAFEQLKTGRSKGKLVVRVAKE</sequence>
<dbReference type="GO" id="GO:0016491">
    <property type="term" value="F:oxidoreductase activity"/>
    <property type="evidence" value="ECO:0007669"/>
    <property type="project" value="InterPro"/>
</dbReference>
<keyword evidence="3" id="KW-1185">Reference proteome</keyword>
<dbReference type="InterPro" id="IPR020843">
    <property type="entry name" value="ER"/>
</dbReference>
<dbReference type="SUPFAM" id="SSF51735">
    <property type="entry name" value="NAD(P)-binding Rossmann-fold domains"/>
    <property type="match status" value="1"/>
</dbReference>
<dbReference type="EMBL" id="MU858226">
    <property type="protein sequence ID" value="KAK4208853.1"/>
    <property type="molecule type" value="Genomic_DNA"/>
</dbReference>
<protein>
    <submittedName>
        <fullName evidence="2">Reticulon-4-interacting protein 1</fullName>
    </submittedName>
</protein>
<dbReference type="Proteomes" id="UP001301769">
    <property type="component" value="Unassembled WGS sequence"/>
</dbReference>
<name>A0AAN7B2U7_9PEZI</name>
<dbReference type="InterPro" id="IPR050700">
    <property type="entry name" value="YIM1/Zinc_Alcohol_DH_Fams"/>
</dbReference>
<organism evidence="2 3">
    <name type="scientific">Rhypophila decipiens</name>
    <dbReference type="NCBI Taxonomy" id="261697"/>
    <lineage>
        <taxon>Eukaryota</taxon>
        <taxon>Fungi</taxon>
        <taxon>Dikarya</taxon>
        <taxon>Ascomycota</taxon>
        <taxon>Pezizomycotina</taxon>
        <taxon>Sordariomycetes</taxon>
        <taxon>Sordariomycetidae</taxon>
        <taxon>Sordariales</taxon>
        <taxon>Naviculisporaceae</taxon>
        <taxon>Rhypophila</taxon>
    </lineage>
</organism>
<dbReference type="InterPro" id="IPR013154">
    <property type="entry name" value="ADH-like_N"/>
</dbReference>
<dbReference type="InterPro" id="IPR011032">
    <property type="entry name" value="GroES-like_sf"/>
</dbReference>
<evidence type="ECO:0000313" key="2">
    <source>
        <dbReference type="EMBL" id="KAK4208853.1"/>
    </source>
</evidence>
<dbReference type="Pfam" id="PF13602">
    <property type="entry name" value="ADH_zinc_N_2"/>
    <property type="match status" value="1"/>
</dbReference>
<feature type="domain" description="Enoyl reductase (ER)" evidence="1">
    <location>
        <begin position="20"/>
        <end position="358"/>
    </location>
</feature>
<accession>A0AAN7B2U7</accession>
<comment type="caution">
    <text evidence="2">The sequence shown here is derived from an EMBL/GenBank/DDBJ whole genome shotgun (WGS) entry which is preliminary data.</text>
</comment>
<reference evidence="2" key="1">
    <citation type="journal article" date="2023" name="Mol. Phylogenet. Evol.">
        <title>Genome-scale phylogeny and comparative genomics of the fungal order Sordariales.</title>
        <authorList>
            <person name="Hensen N."/>
            <person name="Bonometti L."/>
            <person name="Westerberg I."/>
            <person name="Brannstrom I.O."/>
            <person name="Guillou S."/>
            <person name="Cros-Aarteil S."/>
            <person name="Calhoun S."/>
            <person name="Haridas S."/>
            <person name="Kuo A."/>
            <person name="Mondo S."/>
            <person name="Pangilinan J."/>
            <person name="Riley R."/>
            <person name="LaButti K."/>
            <person name="Andreopoulos B."/>
            <person name="Lipzen A."/>
            <person name="Chen C."/>
            <person name="Yan M."/>
            <person name="Daum C."/>
            <person name="Ng V."/>
            <person name="Clum A."/>
            <person name="Steindorff A."/>
            <person name="Ohm R.A."/>
            <person name="Martin F."/>
            <person name="Silar P."/>
            <person name="Natvig D.O."/>
            <person name="Lalanne C."/>
            <person name="Gautier V."/>
            <person name="Ament-Velasquez S.L."/>
            <person name="Kruys A."/>
            <person name="Hutchinson M.I."/>
            <person name="Powell A.J."/>
            <person name="Barry K."/>
            <person name="Miller A.N."/>
            <person name="Grigoriev I.V."/>
            <person name="Debuchy R."/>
            <person name="Gladieux P."/>
            <person name="Hiltunen Thoren M."/>
            <person name="Johannesson H."/>
        </authorList>
    </citation>
    <scope>NUCLEOTIDE SEQUENCE</scope>
    <source>
        <strain evidence="2">PSN293</strain>
    </source>
</reference>
<dbReference type="PANTHER" id="PTHR11695:SF294">
    <property type="entry name" value="RETICULON-4-INTERACTING PROTEIN 1, MITOCHONDRIAL"/>
    <property type="match status" value="1"/>
</dbReference>
<dbReference type="SUPFAM" id="SSF50129">
    <property type="entry name" value="GroES-like"/>
    <property type="match status" value="1"/>
</dbReference>